<dbReference type="SUPFAM" id="SSF55931">
    <property type="entry name" value="Glutamine synthetase/guanido kinase"/>
    <property type="match status" value="1"/>
</dbReference>
<dbReference type="Pfam" id="PF02807">
    <property type="entry name" value="ATP-gua_PtransN"/>
    <property type="match status" value="1"/>
</dbReference>
<dbReference type="Proteomes" id="UP000887540">
    <property type="component" value="Unplaced"/>
</dbReference>
<dbReference type="SUPFAM" id="SSF48034">
    <property type="entry name" value="Guanido kinase N-terminal domain"/>
    <property type="match status" value="1"/>
</dbReference>
<dbReference type="InterPro" id="IPR022414">
    <property type="entry name" value="ATP-guanido_PTrfase_cat"/>
</dbReference>
<comment type="caution">
    <text evidence="8">Lacks conserved residue(s) required for the propagation of feature annotation.</text>
</comment>
<dbReference type="InterPro" id="IPR022413">
    <property type="entry name" value="ATP-guanido_PTrfase_N"/>
</dbReference>
<comment type="similarity">
    <text evidence="1 7">Belongs to the ATP:guanido phosphotransferase family.</text>
</comment>
<keyword evidence="11" id="KW-1185">Reference proteome</keyword>
<evidence type="ECO:0000256" key="7">
    <source>
        <dbReference type="PROSITE-ProRule" id="PRU00842"/>
    </source>
</evidence>
<name>A0A914BY08_9BILA</name>
<dbReference type="EC" id="2.7.3.3" evidence="2"/>
<dbReference type="PANTHER" id="PTHR11547:SF38">
    <property type="entry name" value="ARGININE KINASE 1-RELATED"/>
    <property type="match status" value="1"/>
</dbReference>
<feature type="binding site" evidence="8">
    <location>
        <position position="292"/>
    </location>
    <ligand>
        <name>ATP</name>
        <dbReference type="ChEBI" id="CHEBI:30616"/>
    </ligand>
</feature>
<keyword evidence="3 8" id="KW-0808">Transferase</keyword>
<feature type="binding site" evidence="8">
    <location>
        <begin position="371"/>
        <end position="376"/>
    </location>
    <ligand>
        <name>ATP</name>
        <dbReference type="ChEBI" id="CHEBI:30616"/>
    </ligand>
</feature>
<sequence length="422" mass="49076">MSGLKRLLNSPFFITAKLILKETLPGLVGGKTWIWLDPRKDRQILVKIQEAYEKLQSSPECNSLLKKHLTQSLLKEISHKSTKYGGTLYHVIRSGVKNLDSHIGVSASDPDAYMVFSELYDKIIYDLHGYKPDQTHPKSYFGDHEIYDKTNTRQSLPPLDPENKYIKSTRIRCARMLKGYPFNSLMTESHYMDIENKLKERIRSMQEDWFHSNSEMMKNPDMVEILDGDYYHLSNMQLEVYEQLVKDRIIFRDDCRFLKASNGIRFWPNGRGVYFNRAENFLIWVNEEDHLRFISMERGSDVAKVYHRLATGVKEISQGLSYVWDDHLGWLTYGPANLGSTIRASVIVKLPNLSKKNDFSTICNSLNLQIREVGIEDQTRIYDISNRQRLGLTELEAVRQMYDGVKELISMEDNKIRSVLPN</sequence>
<evidence type="ECO:0000256" key="1">
    <source>
        <dbReference type="ARBA" id="ARBA00006798"/>
    </source>
</evidence>
<evidence type="ECO:0000256" key="8">
    <source>
        <dbReference type="PROSITE-ProRule" id="PRU00843"/>
    </source>
</evidence>
<dbReference type="PROSITE" id="PS51510">
    <property type="entry name" value="PHOSPHAGEN_KINASE_C"/>
    <property type="match status" value="1"/>
</dbReference>
<dbReference type="GO" id="GO:0005524">
    <property type="term" value="F:ATP binding"/>
    <property type="evidence" value="ECO:0007669"/>
    <property type="project" value="UniProtKB-UniRule"/>
</dbReference>
<dbReference type="FunFam" id="3.30.590.10:FF:000006">
    <property type="entry name" value="Arginine kinase 1"/>
    <property type="match status" value="1"/>
</dbReference>
<dbReference type="GO" id="GO:0004111">
    <property type="term" value="F:creatine kinase activity"/>
    <property type="evidence" value="ECO:0007669"/>
    <property type="project" value="InterPro"/>
</dbReference>
<protein>
    <recommendedName>
        <fullName evidence="2">arginine kinase</fullName>
        <ecNumber evidence="2">2.7.3.3</ecNumber>
    </recommendedName>
</protein>
<organism evidence="11 12">
    <name type="scientific">Acrobeloides nanus</name>
    <dbReference type="NCBI Taxonomy" id="290746"/>
    <lineage>
        <taxon>Eukaryota</taxon>
        <taxon>Metazoa</taxon>
        <taxon>Ecdysozoa</taxon>
        <taxon>Nematoda</taxon>
        <taxon>Chromadorea</taxon>
        <taxon>Rhabditida</taxon>
        <taxon>Tylenchina</taxon>
        <taxon>Cephalobomorpha</taxon>
        <taxon>Cephaloboidea</taxon>
        <taxon>Cephalobidae</taxon>
        <taxon>Acrobeloides</taxon>
    </lineage>
</organism>
<evidence type="ECO:0000256" key="2">
    <source>
        <dbReference type="ARBA" id="ARBA00012230"/>
    </source>
</evidence>
<evidence type="ECO:0000313" key="12">
    <source>
        <dbReference type="WBParaSite" id="ACRNAN_Path_1256.g4905.t1"/>
    </source>
</evidence>
<dbReference type="Pfam" id="PF00217">
    <property type="entry name" value="ATP-gua_Ptrans"/>
    <property type="match status" value="1"/>
</dbReference>
<feature type="binding site" evidence="8">
    <location>
        <begin position="168"/>
        <end position="172"/>
    </location>
    <ligand>
        <name>ATP</name>
        <dbReference type="ChEBI" id="CHEBI:30616"/>
    </ligand>
</feature>
<dbReference type="PROSITE" id="PS51509">
    <property type="entry name" value="PHOSPHAGEN_KINASE_N"/>
    <property type="match status" value="1"/>
</dbReference>
<feature type="domain" description="Phosphagen kinase N-terminal" evidence="9">
    <location>
        <begin position="47"/>
        <end position="129"/>
    </location>
</feature>
<evidence type="ECO:0000256" key="4">
    <source>
        <dbReference type="ARBA" id="ARBA00022741"/>
    </source>
</evidence>
<dbReference type="InterPro" id="IPR000749">
    <property type="entry name" value="ATP-guanido_PTrfase"/>
</dbReference>
<dbReference type="PANTHER" id="PTHR11547">
    <property type="entry name" value="ARGININE OR CREATINE KINASE"/>
    <property type="match status" value="1"/>
</dbReference>
<dbReference type="FunFam" id="1.10.135.10:FF:000003">
    <property type="entry name" value="Three-domain arginine kinase"/>
    <property type="match status" value="1"/>
</dbReference>
<keyword evidence="6 8" id="KW-0067">ATP-binding</keyword>
<dbReference type="GO" id="GO:0004054">
    <property type="term" value="F:arginine kinase activity"/>
    <property type="evidence" value="ECO:0007669"/>
    <property type="project" value="UniProtKB-EC"/>
</dbReference>
<dbReference type="Gene3D" id="1.10.135.10">
    <property type="entry name" value="ATP:guanido phosphotransferase, N-terminal domain"/>
    <property type="match status" value="1"/>
</dbReference>
<dbReference type="InterPro" id="IPR014746">
    <property type="entry name" value="Gln_synth/guanido_kin_cat_dom"/>
</dbReference>
<keyword evidence="5 8" id="KW-0418">Kinase</keyword>
<evidence type="ECO:0000259" key="10">
    <source>
        <dbReference type="PROSITE" id="PS51510"/>
    </source>
</evidence>
<feature type="binding site" evidence="8">
    <location>
        <begin position="343"/>
        <end position="347"/>
    </location>
    <ligand>
        <name>ATP</name>
        <dbReference type="ChEBI" id="CHEBI:30616"/>
    </ligand>
</feature>
<evidence type="ECO:0000259" key="9">
    <source>
        <dbReference type="PROSITE" id="PS51509"/>
    </source>
</evidence>
<evidence type="ECO:0000256" key="3">
    <source>
        <dbReference type="ARBA" id="ARBA00022679"/>
    </source>
</evidence>
<proteinExistence type="inferred from homology"/>
<dbReference type="GO" id="GO:0046314">
    <property type="term" value="P:phosphocreatine biosynthetic process"/>
    <property type="evidence" value="ECO:0007669"/>
    <property type="project" value="InterPro"/>
</dbReference>
<feature type="domain" description="Phosphagen kinase C-terminal" evidence="10">
    <location>
        <begin position="165"/>
        <end position="415"/>
    </location>
</feature>
<evidence type="ECO:0000256" key="6">
    <source>
        <dbReference type="ARBA" id="ARBA00022840"/>
    </source>
</evidence>
<dbReference type="Gene3D" id="3.30.590.10">
    <property type="entry name" value="Glutamine synthetase/guanido kinase, catalytic domain"/>
    <property type="match status" value="1"/>
</dbReference>
<keyword evidence="4 8" id="KW-0547">Nucleotide-binding</keyword>
<dbReference type="AlphaFoldDB" id="A0A914BY08"/>
<accession>A0A914BY08</accession>
<dbReference type="WBParaSite" id="ACRNAN_Path_1256.g4905.t1">
    <property type="protein sequence ID" value="ACRNAN_Path_1256.g4905.t1"/>
    <property type="gene ID" value="ACRNAN_Path_1256.g4905"/>
</dbReference>
<evidence type="ECO:0000256" key="5">
    <source>
        <dbReference type="ARBA" id="ARBA00022777"/>
    </source>
</evidence>
<dbReference type="InterPro" id="IPR036802">
    <property type="entry name" value="ATP-guanido_PTrfase_N_sf"/>
</dbReference>
<reference evidence="12" key="1">
    <citation type="submission" date="2022-11" db="UniProtKB">
        <authorList>
            <consortium name="WormBaseParasite"/>
        </authorList>
    </citation>
    <scope>IDENTIFICATION</scope>
</reference>
<evidence type="ECO:0000313" key="11">
    <source>
        <dbReference type="Proteomes" id="UP000887540"/>
    </source>
</evidence>
<dbReference type="GO" id="GO:0005615">
    <property type="term" value="C:extracellular space"/>
    <property type="evidence" value="ECO:0007669"/>
    <property type="project" value="TreeGrafter"/>
</dbReference>